<evidence type="ECO:0000256" key="6">
    <source>
        <dbReference type="ARBA" id="ARBA00022695"/>
    </source>
</evidence>
<dbReference type="InterPro" id="IPR011262">
    <property type="entry name" value="DNA-dir_RNA_pol_insert"/>
</dbReference>
<proteinExistence type="inferred from homology"/>
<comment type="subunit">
    <text evidence="11">Homodimer. The RNAP catalytic core consists of 2 alpha, 1 beta, 1 beta' and 1 omega subunit. When a sigma factor is associated with the core the holoenzyme is formed, which can initiate transcription.</text>
</comment>
<dbReference type="SUPFAM" id="SSF56553">
    <property type="entry name" value="Insert subdomain of RNA polymerase alpha subunit"/>
    <property type="match status" value="1"/>
</dbReference>
<dbReference type="STRING" id="479434.Sthe_1064"/>
<evidence type="ECO:0000256" key="3">
    <source>
        <dbReference type="ARBA" id="ARBA00015972"/>
    </source>
</evidence>
<dbReference type="SUPFAM" id="SSF47789">
    <property type="entry name" value="C-terminal domain of RNA polymerase alpha subunit"/>
    <property type="match status" value="1"/>
</dbReference>
<feature type="region of interest" description="Alpha N-terminal domain (alpha-NTD)" evidence="11">
    <location>
        <begin position="1"/>
        <end position="227"/>
    </location>
</feature>
<dbReference type="GO" id="GO:0003899">
    <property type="term" value="F:DNA-directed RNA polymerase activity"/>
    <property type="evidence" value="ECO:0007669"/>
    <property type="project" value="UniProtKB-UniRule"/>
</dbReference>
<dbReference type="Proteomes" id="UP000002027">
    <property type="component" value="Chromosome 1"/>
</dbReference>
<evidence type="ECO:0000256" key="9">
    <source>
        <dbReference type="ARBA" id="ARBA00033070"/>
    </source>
</evidence>
<comment type="similarity">
    <text evidence="1 11">Belongs to the RNA polymerase alpha chain family.</text>
</comment>
<keyword evidence="7 11" id="KW-0804">Transcription</keyword>
<dbReference type="Gene3D" id="1.10.150.20">
    <property type="entry name" value="5' to 3' exonuclease, C-terminal subdomain"/>
    <property type="match status" value="1"/>
</dbReference>
<keyword evidence="5 11" id="KW-0808">Transferase</keyword>
<feature type="region of interest" description="Disordered" evidence="12">
    <location>
        <begin position="227"/>
        <end position="246"/>
    </location>
</feature>
<dbReference type="InterPro" id="IPR011263">
    <property type="entry name" value="DNA-dir_RNA_pol_RpoA/D/Rpb3"/>
</dbReference>
<evidence type="ECO:0000256" key="12">
    <source>
        <dbReference type="SAM" id="MobiDB-lite"/>
    </source>
</evidence>
<evidence type="ECO:0000256" key="7">
    <source>
        <dbReference type="ARBA" id="ARBA00023163"/>
    </source>
</evidence>
<feature type="compositionally biased region" description="Acidic residues" evidence="12">
    <location>
        <begin position="317"/>
        <end position="328"/>
    </location>
</feature>
<sequence>MLEIARPRVQQTHAGVNYGRFEIEPLEPGYGITIGNALRRILLRSLPGTAIVRVRIADVWHEFSTIEGVREDVTEIVLNLKRVRLKALTESFREGRASLYAQGEGVVRAGDIDWPGDVEVVNPEHVIATLDNDDARLEMDLVIARGRGYQPAETQEIYTIGEIPVDAIFTPIEKVNYVVEHTRVGQMTDYDRLIIEIITDGTIEPADALSEAAQILVDHARLIADFNREPSEPEEEEDKTPSIVDNRPLAELGLSPRVLNALRSRQIERVGQVLSLPQEQLLSIRNFGPRSLQELRERLAEHGYTLAMDAEKKDSEAASEGEAAEDAEAALSSQVEETNE</sequence>
<dbReference type="InterPro" id="IPR011260">
    <property type="entry name" value="RNAP_asu_C"/>
</dbReference>
<dbReference type="NCBIfam" id="NF003513">
    <property type="entry name" value="PRK05182.1-2"/>
    <property type="match status" value="1"/>
</dbReference>
<dbReference type="GO" id="GO:0006351">
    <property type="term" value="P:DNA-templated transcription"/>
    <property type="evidence" value="ECO:0007669"/>
    <property type="project" value="UniProtKB-UniRule"/>
</dbReference>
<dbReference type="GO" id="GO:0003677">
    <property type="term" value="F:DNA binding"/>
    <property type="evidence" value="ECO:0007669"/>
    <property type="project" value="UniProtKB-UniRule"/>
</dbReference>
<dbReference type="FunFam" id="2.170.120.12:FF:000001">
    <property type="entry name" value="DNA-directed RNA polymerase subunit alpha"/>
    <property type="match status" value="1"/>
</dbReference>
<dbReference type="FunCoup" id="D1C2N3">
    <property type="interactions" value="395"/>
</dbReference>
<evidence type="ECO:0000256" key="2">
    <source>
        <dbReference type="ARBA" id="ARBA00012418"/>
    </source>
</evidence>
<dbReference type="Pfam" id="PF01000">
    <property type="entry name" value="RNA_pol_A_bac"/>
    <property type="match status" value="1"/>
</dbReference>
<feature type="domain" description="DNA-directed RNA polymerase RpoA/D/Rpb3-type" evidence="13">
    <location>
        <begin position="18"/>
        <end position="226"/>
    </location>
</feature>
<evidence type="ECO:0000259" key="13">
    <source>
        <dbReference type="SMART" id="SM00662"/>
    </source>
</evidence>
<keyword evidence="6 11" id="KW-0548">Nucleotidyltransferase</keyword>
<evidence type="ECO:0000313" key="14">
    <source>
        <dbReference type="EMBL" id="ACZ38500.1"/>
    </source>
</evidence>
<comment type="catalytic activity">
    <reaction evidence="10 11">
        <text>RNA(n) + a ribonucleoside 5'-triphosphate = RNA(n+1) + diphosphate</text>
        <dbReference type="Rhea" id="RHEA:21248"/>
        <dbReference type="Rhea" id="RHEA-COMP:14527"/>
        <dbReference type="Rhea" id="RHEA-COMP:17342"/>
        <dbReference type="ChEBI" id="CHEBI:33019"/>
        <dbReference type="ChEBI" id="CHEBI:61557"/>
        <dbReference type="ChEBI" id="CHEBI:140395"/>
        <dbReference type="EC" id="2.7.7.6"/>
    </reaction>
</comment>
<accession>D1C2N3</accession>
<name>D1C2N3_SPHTD</name>
<dbReference type="SMART" id="SM00662">
    <property type="entry name" value="RPOLD"/>
    <property type="match status" value="1"/>
</dbReference>
<evidence type="ECO:0000256" key="5">
    <source>
        <dbReference type="ARBA" id="ARBA00022679"/>
    </source>
</evidence>
<dbReference type="HOGENOM" id="CLU_053084_0_1_0"/>
<dbReference type="InterPro" id="IPR011773">
    <property type="entry name" value="DNA-dir_RpoA"/>
</dbReference>
<protein>
    <recommendedName>
        <fullName evidence="3 11">DNA-directed RNA polymerase subunit alpha</fullName>
        <shortName evidence="11">RNAP subunit alpha</shortName>
        <ecNumber evidence="2 11">2.7.7.6</ecNumber>
    </recommendedName>
    <alternativeName>
        <fullName evidence="9 11">RNA polymerase subunit alpha</fullName>
    </alternativeName>
    <alternativeName>
        <fullName evidence="8 11">Transcriptase subunit alpha</fullName>
    </alternativeName>
</protein>
<dbReference type="EMBL" id="CP001823">
    <property type="protein sequence ID" value="ACZ38500.1"/>
    <property type="molecule type" value="Genomic_DNA"/>
</dbReference>
<dbReference type="Gene3D" id="3.30.1360.10">
    <property type="entry name" value="RNA polymerase, RBP11-like subunit"/>
    <property type="match status" value="1"/>
</dbReference>
<evidence type="ECO:0000256" key="8">
    <source>
        <dbReference type="ARBA" id="ARBA00032524"/>
    </source>
</evidence>
<evidence type="ECO:0000256" key="1">
    <source>
        <dbReference type="ARBA" id="ARBA00007123"/>
    </source>
</evidence>
<comment type="function">
    <text evidence="11">DNA-dependent RNA polymerase catalyzes the transcription of DNA into RNA using the four ribonucleoside triphosphates as substrates.</text>
</comment>
<keyword evidence="4 11" id="KW-0240">DNA-directed RNA polymerase</keyword>
<dbReference type="RefSeq" id="WP_012871547.1">
    <property type="nucleotide sequence ID" value="NC_013523.1"/>
</dbReference>
<evidence type="ECO:0000256" key="11">
    <source>
        <dbReference type="HAMAP-Rule" id="MF_00059"/>
    </source>
</evidence>
<dbReference type="EC" id="2.7.7.6" evidence="2 11"/>
<feature type="compositionally biased region" description="Polar residues" evidence="12">
    <location>
        <begin position="331"/>
        <end position="340"/>
    </location>
</feature>
<keyword evidence="15" id="KW-1185">Reference proteome</keyword>
<evidence type="ECO:0000313" key="15">
    <source>
        <dbReference type="Proteomes" id="UP000002027"/>
    </source>
</evidence>
<dbReference type="InParanoid" id="D1C2N3"/>
<dbReference type="Pfam" id="PF01193">
    <property type="entry name" value="RNA_pol_L"/>
    <property type="match status" value="1"/>
</dbReference>
<organism evidence="14 15">
    <name type="scientific">Sphaerobacter thermophilus (strain ATCC 49802 / DSM 20745 / KCCM 41009 / NCIMB 13125 / S 6022)</name>
    <dbReference type="NCBI Taxonomy" id="479434"/>
    <lineage>
        <taxon>Bacteria</taxon>
        <taxon>Pseudomonadati</taxon>
        <taxon>Thermomicrobiota</taxon>
        <taxon>Thermomicrobia</taxon>
        <taxon>Sphaerobacterales</taxon>
        <taxon>Sphaerobacterineae</taxon>
        <taxon>Sphaerobacteraceae</taxon>
        <taxon>Sphaerobacter</taxon>
    </lineage>
</organism>
<feature type="region of interest" description="Alpha C-terminal domain (alpha-CTD)" evidence="11">
    <location>
        <begin position="243"/>
        <end position="340"/>
    </location>
</feature>
<gene>
    <name evidence="11" type="primary">rpoA</name>
    <name evidence="14" type="ordered locus">Sthe_1064</name>
</gene>
<dbReference type="CDD" id="cd06928">
    <property type="entry name" value="RNAP_alpha_NTD"/>
    <property type="match status" value="1"/>
</dbReference>
<evidence type="ECO:0000256" key="10">
    <source>
        <dbReference type="ARBA" id="ARBA00048552"/>
    </source>
</evidence>
<feature type="region of interest" description="Disordered" evidence="12">
    <location>
        <begin position="308"/>
        <end position="340"/>
    </location>
</feature>
<dbReference type="InterPro" id="IPR036643">
    <property type="entry name" value="RNApol_insert_sf"/>
</dbReference>
<dbReference type="HAMAP" id="MF_00059">
    <property type="entry name" value="RNApol_bact_RpoA"/>
    <property type="match status" value="1"/>
</dbReference>
<dbReference type="Gene3D" id="2.170.120.12">
    <property type="entry name" value="DNA-directed RNA polymerase, insert domain"/>
    <property type="match status" value="1"/>
</dbReference>
<dbReference type="AlphaFoldDB" id="D1C2N3"/>
<dbReference type="NCBIfam" id="TIGR02027">
    <property type="entry name" value="rpoA"/>
    <property type="match status" value="1"/>
</dbReference>
<dbReference type="Pfam" id="PF03118">
    <property type="entry name" value="RNA_pol_A_CTD"/>
    <property type="match status" value="1"/>
</dbReference>
<dbReference type="GO" id="GO:0046983">
    <property type="term" value="F:protein dimerization activity"/>
    <property type="evidence" value="ECO:0007669"/>
    <property type="project" value="InterPro"/>
</dbReference>
<dbReference type="OrthoDB" id="9805706at2"/>
<dbReference type="KEGG" id="sti:Sthe_1064"/>
<dbReference type="GO" id="GO:0005737">
    <property type="term" value="C:cytoplasm"/>
    <property type="evidence" value="ECO:0007669"/>
    <property type="project" value="UniProtKB-ARBA"/>
</dbReference>
<dbReference type="InterPro" id="IPR036603">
    <property type="entry name" value="RBP11-like"/>
</dbReference>
<dbReference type="eggNOG" id="COG0202">
    <property type="taxonomic scope" value="Bacteria"/>
</dbReference>
<dbReference type="NCBIfam" id="NF003519">
    <property type="entry name" value="PRK05182.2-5"/>
    <property type="match status" value="1"/>
</dbReference>
<evidence type="ECO:0000256" key="4">
    <source>
        <dbReference type="ARBA" id="ARBA00022478"/>
    </source>
</evidence>
<dbReference type="GO" id="GO:0000428">
    <property type="term" value="C:DNA-directed RNA polymerase complex"/>
    <property type="evidence" value="ECO:0007669"/>
    <property type="project" value="UniProtKB-KW"/>
</dbReference>
<comment type="domain">
    <text evidence="11">The N-terminal domain is essential for RNAP assembly and basal transcription, whereas the C-terminal domain is involved in interaction with transcriptional regulators and with upstream promoter elements.</text>
</comment>
<reference evidence="14 15" key="2">
    <citation type="journal article" date="2010" name="Stand. Genomic Sci.">
        <title>Complete genome sequence of Desulfohalobium retbaense type strain (HR(100)).</title>
        <authorList>
            <person name="Spring S."/>
            <person name="Nolan M."/>
            <person name="Lapidus A."/>
            <person name="Glavina Del Rio T."/>
            <person name="Copeland A."/>
            <person name="Tice H."/>
            <person name="Cheng J.F."/>
            <person name="Lucas S."/>
            <person name="Land M."/>
            <person name="Chen F."/>
            <person name="Bruce D."/>
            <person name="Goodwin L."/>
            <person name="Pitluck S."/>
            <person name="Ivanova N."/>
            <person name="Mavromatis K."/>
            <person name="Mikhailova N."/>
            <person name="Pati A."/>
            <person name="Chen A."/>
            <person name="Palaniappan K."/>
            <person name="Hauser L."/>
            <person name="Chang Y.J."/>
            <person name="Jeffries C.D."/>
            <person name="Munk C."/>
            <person name="Kiss H."/>
            <person name="Chain P."/>
            <person name="Han C."/>
            <person name="Brettin T."/>
            <person name="Detter J.C."/>
            <person name="Schuler E."/>
            <person name="Goker M."/>
            <person name="Rohde M."/>
            <person name="Bristow J."/>
            <person name="Eisen J.A."/>
            <person name="Markowitz V."/>
            <person name="Hugenholtz P."/>
            <person name="Kyrpides N.C."/>
            <person name="Klenk H.P."/>
        </authorList>
    </citation>
    <scope>NUCLEOTIDE SEQUENCE [LARGE SCALE GENOMIC DNA]</scope>
    <source>
        <strain evidence="15">ATCC 49802 / DSM 20745 / S 6022</strain>
    </source>
</reference>
<dbReference type="SUPFAM" id="SSF55257">
    <property type="entry name" value="RBP11-like subunits of RNA polymerase"/>
    <property type="match status" value="1"/>
</dbReference>
<reference evidence="15" key="1">
    <citation type="submission" date="2009-11" db="EMBL/GenBank/DDBJ databases">
        <title>The complete chromosome 1 of Sphaerobacter thermophilus DSM 20745.</title>
        <authorList>
            <person name="Lucas S."/>
            <person name="Copeland A."/>
            <person name="Lapidus A."/>
            <person name="Glavina del Rio T."/>
            <person name="Dalin E."/>
            <person name="Tice H."/>
            <person name="Bruce D."/>
            <person name="Goodwin L."/>
            <person name="Pitluck S."/>
            <person name="Kyrpides N."/>
            <person name="Mavromatis K."/>
            <person name="Ivanova N."/>
            <person name="Mikhailova N."/>
            <person name="LaButti K.M."/>
            <person name="Clum A."/>
            <person name="Sun H.I."/>
            <person name="Brettin T."/>
            <person name="Detter J.C."/>
            <person name="Han C."/>
            <person name="Larimer F."/>
            <person name="Land M."/>
            <person name="Hauser L."/>
            <person name="Markowitz V."/>
            <person name="Cheng J.F."/>
            <person name="Hugenholtz P."/>
            <person name="Woyke T."/>
            <person name="Wu D."/>
            <person name="Steenblock K."/>
            <person name="Schneider S."/>
            <person name="Pukall R."/>
            <person name="Goeker M."/>
            <person name="Klenk H.P."/>
            <person name="Eisen J.A."/>
        </authorList>
    </citation>
    <scope>NUCLEOTIDE SEQUENCE [LARGE SCALE GENOMIC DNA]</scope>
    <source>
        <strain evidence="15">ATCC 49802 / DSM 20745 / S 6022</strain>
    </source>
</reference>